<dbReference type="EMBL" id="JAIFRP010004405">
    <property type="protein sequence ID" value="KAK2576652.1"/>
    <property type="molecule type" value="Genomic_DNA"/>
</dbReference>
<organism evidence="1 2">
    <name type="scientific">Odynerus spinipes</name>
    <dbReference type="NCBI Taxonomy" id="1348599"/>
    <lineage>
        <taxon>Eukaryota</taxon>
        <taxon>Metazoa</taxon>
        <taxon>Ecdysozoa</taxon>
        <taxon>Arthropoda</taxon>
        <taxon>Hexapoda</taxon>
        <taxon>Insecta</taxon>
        <taxon>Pterygota</taxon>
        <taxon>Neoptera</taxon>
        <taxon>Endopterygota</taxon>
        <taxon>Hymenoptera</taxon>
        <taxon>Apocrita</taxon>
        <taxon>Aculeata</taxon>
        <taxon>Vespoidea</taxon>
        <taxon>Vespidae</taxon>
        <taxon>Eumeninae</taxon>
        <taxon>Odynerus</taxon>
    </lineage>
</organism>
<evidence type="ECO:0000313" key="2">
    <source>
        <dbReference type="Proteomes" id="UP001258017"/>
    </source>
</evidence>
<dbReference type="Proteomes" id="UP001258017">
    <property type="component" value="Unassembled WGS sequence"/>
</dbReference>
<protein>
    <submittedName>
        <fullName evidence="1">Uncharacterized protein</fullName>
    </submittedName>
</protein>
<accession>A0AAD9RBF9</accession>
<keyword evidence="2" id="KW-1185">Reference proteome</keyword>
<sequence length="66" mass="7330">MPVFQESCAEQIQAQTIIIIHPGSMHLRMGRASDLNPCTLLNAVARRRLPGGIEYKDSFLPIAVPR</sequence>
<reference evidence="1" key="2">
    <citation type="journal article" date="2023" name="Commun. Biol.">
        <title>Intrasexual cuticular hydrocarbon dimorphism in a wasp sheds light on hydrocarbon biosynthesis genes in Hymenoptera.</title>
        <authorList>
            <person name="Moris V.C."/>
            <person name="Podsiadlowski L."/>
            <person name="Martin S."/>
            <person name="Oeyen J.P."/>
            <person name="Donath A."/>
            <person name="Petersen M."/>
            <person name="Wilbrandt J."/>
            <person name="Misof B."/>
            <person name="Liedtke D."/>
            <person name="Thamm M."/>
            <person name="Scheiner R."/>
            <person name="Schmitt T."/>
            <person name="Niehuis O."/>
        </authorList>
    </citation>
    <scope>NUCLEOTIDE SEQUENCE</scope>
    <source>
        <strain evidence="1">GBR_01_08_01A</strain>
    </source>
</reference>
<evidence type="ECO:0000313" key="1">
    <source>
        <dbReference type="EMBL" id="KAK2576652.1"/>
    </source>
</evidence>
<proteinExistence type="predicted"/>
<name>A0AAD9RBF9_9HYME</name>
<comment type="caution">
    <text evidence="1">The sequence shown here is derived from an EMBL/GenBank/DDBJ whole genome shotgun (WGS) entry which is preliminary data.</text>
</comment>
<gene>
    <name evidence="1" type="ORF">KPH14_005315</name>
</gene>
<reference evidence="1" key="1">
    <citation type="submission" date="2021-08" db="EMBL/GenBank/DDBJ databases">
        <authorList>
            <person name="Misof B."/>
            <person name="Oliver O."/>
            <person name="Podsiadlowski L."/>
            <person name="Donath A."/>
            <person name="Peters R."/>
            <person name="Mayer C."/>
            <person name="Rust J."/>
            <person name="Gunkel S."/>
            <person name="Lesny P."/>
            <person name="Martin S."/>
            <person name="Oeyen J.P."/>
            <person name="Petersen M."/>
            <person name="Panagiotis P."/>
            <person name="Wilbrandt J."/>
            <person name="Tanja T."/>
        </authorList>
    </citation>
    <scope>NUCLEOTIDE SEQUENCE</scope>
    <source>
        <strain evidence="1">GBR_01_08_01A</strain>
        <tissue evidence="1">Thorax + abdomen</tissue>
    </source>
</reference>
<dbReference type="Gene3D" id="3.30.420.40">
    <property type="match status" value="1"/>
</dbReference>
<dbReference type="AlphaFoldDB" id="A0AAD9RBF9"/>